<dbReference type="InterPro" id="IPR000477">
    <property type="entry name" value="RT_dom"/>
</dbReference>
<keyword evidence="3" id="KW-1185">Reference proteome</keyword>
<dbReference type="CDD" id="cd01647">
    <property type="entry name" value="RT_LTR"/>
    <property type="match status" value="1"/>
</dbReference>
<dbReference type="PANTHER" id="PTHR24559">
    <property type="entry name" value="TRANSPOSON TY3-I GAG-POL POLYPROTEIN"/>
    <property type="match status" value="1"/>
</dbReference>
<dbReference type="InterPro" id="IPR043128">
    <property type="entry name" value="Rev_trsase/Diguanyl_cyclase"/>
</dbReference>
<dbReference type="Pfam" id="PF00078">
    <property type="entry name" value="RVT_1"/>
    <property type="match status" value="1"/>
</dbReference>
<dbReference type="Gene3D" id="3.30.70.270">
    <property type="match status" value="1"/>
</dbReference>
<reference evidence="4" key="1">
    <citation type="submission" date="2025-08" db="UniProtKB">
        <authorList>
            <consortium name="RefSeq"/>
        </authorList>
    </citation>
    <scope>IDENTIFICATION</scope>
    <source>
        <tissue evidence="4">Stem</tissue>
    </source>
</reference>
<dbReference type="GeneID" id="127150670"/>
<dbReference type="RefSeq" id="XP_050945130.1">
    <property type="nucleotide sequence ID" value="XM_051089173.1"/>
</dbReference>
<evidence type="ECO:0000259" key="1">
    <source>
        <dbReference type="Pfam" id="PF00078"/>
    </source>
</evidence>
<evidence type="ECO:0000313" key="4">
    <source>
        <dbReference type="RefSeq" id="XP_050945130.1"/>
    </source>
</evidence>
<evidence type="ECO:0000259" key="2">
    <source>
        <dbReference type="Pfam" id="PF17921"/>
    </source>
</evidence>
<accession>A0ABM3L521</accession>
<name>A0ABM3L521_CUCME</name>
<dbReference type="Pfam" id="PF17921">
    <property type="entry name" value="Integrase_H2C2"/>
    <property type="match status" value="1"/>
</dbReference>
<dbReference type="InterPro" id="IPR043502">
    <property type="entry name" value="DNA/RNA_pol_sf"/>
</dbReference>
<feature type="domain" description="Integrase zinc-binding" evidence="2">
    <location>
        <begin position="179"/>
        <end position="233"/>
    </location>
</feature>
<dbReference type="PANTHER" id="PTHR24559:SF444">
    <property type="entry name" value="REVERSE TRANSCRIPTASE DOMAIN-CONTAINING PROTEIN"/>
    <property type="match status" value="1"/>
</dbReference>
<dbReference type="Gene3D" id="3.10.10.10">
    <property type="entry name" value="HIV Type 1 Reverse Transcriptase, subunit A, domain 1"/>
    <property type="match status" value="1"/>
</dbReference>
<proteinExistence type="predicted"/>
<dbReference type="Proteomes" id="UP001652600">
    <property type="component" value="Chromosome 8"/>
</dbReference>
<gene>
    <name evidence="4" type="primary">LOC127150670</name>
</gene>
<feature type="domain" description="Reverse transcriptase" evidence="1">
    <location>
        <begin position="31"/>
        <end position="100"/>
    </location>
</feature>
<dbReference type="Gene3D" id="1.10.340.70">
    <property type="match status" value="1"/>
</dbReference>
<evidence type="ECO:0000313" key="3">
    <source>
        <dbReference type="Proteomes" id="UP001652600"/>
    </source>
</evidence>
<dbReference type="SUPFAM" id="SSF56672">
    <property type="entry name" value="DNA/RNA polymerases"/>
    <property type="match status" value="1"/>
</dbReference>
<dbReference type="InterPro" id="IPR041588">
    <property type="entry name" value="Integrase_H2C2"/>
</dbReference>
<organism evidence="3 4">
    <name type="scientific">Cucumis melo</name>
    <name type="common">Muskmelon</name>
    <dbReference type="NCBI Taxonomy" id="3656"/>
    <lineage>
        <taxon>Eukaryota</taxon>
        <taxon>Viridiplantae</taxon>
        <taxon>Streptophyta</taxon>
        <taxon>Embryophyta</taxon>
        <taxon>Tracheophyta</taxon>
        <taxon>Spermatophyta</taxon>
        <taxon>Magnoliopsida</taxon>
        <taxon>eudicotyledons</taxon>
        <taxon>Gunneridae</taxon>
        <taxon>Pentapetalae</taxon>
        <taxon>rosids</taxon>
        <taxon>fabids</taxon>
        <taxon>Cucurbitales</taxon>
        <taxon>Cucurbitaceae</taxon>
        <taxon>Benincaseae</taxon>
        <taxon>Cucumis</taxon>
    </lineage>
</organism>
<sequence>MSLHERVNLSKTTESGQPPIRMAPVELKELKKKDGLMRLCTDYRELNKVTVKNRYPLPMIDDLFDQLQGAIIFTKIDLRSGYHQLRIRDSDIPKAAFRSRYDFDRAEIVVSVGEVTSQLAPLSIQPTLRQRIIVAQLNDPYLVEKRFLAKAGQAKEFSISFDGGLVYERRLCIAADSTVKIELLTEAHNFPFSMHLDSTKMYQDLKQVYWWRNMKREVADFISRCLVYQKVKKPRQRPTGLLQTLSVPGWK</sequence>
<protein>
    <submittedName>
        <fullName evidence="4">Uncharacterized protein LOC127150670</fullName>
    </submittedName>
</protein>
<dbReference type="InterPro" id="IPR053134">
    <property type="entry name" value="RNA-dir_DNA_polymerase"/>
</dbReference>